<name>A0ABU4K1H5_9ACTN</name>
<keyword evidence="5" id="KW-1185">Reference proteome</keyword>
<dbReference type="GO" id="GO:0016746">
    <property type="term" value="F:acyltransferase activity"/>
    <property type="evidence" value="ECO:0007669"/>
    <property type="project" value="UniProtKB-KW"/>
</dbReference>
<feature type="transmembrane region" description="Helical" evidence="2">
    <location>
        <begin position="167"/>
        <end position="188"/>
    </location>
</feature>
<dbReference type="EC" id="2.3.-.-" evidence="4"/>
<feature type="compositionally biased region" description="Pro residues" evidence="1">
    <location>
        <begin position="381"/>
        <end position="409"/>
    </location>
</feature>
<feature type="transmembrane region" description="Helical" evidence="2">
    <location>
        <begin position="95"/>
        <end position="117"/>
    </location>
</feature>
<keyword evidence="2" id="KW-0472">Membrane</keyword>
<dbReference type="PANTHER" id="PTHR23028">
    <property type="entry name" value="ACETYLTRANSFERASE"/>
    <property type="match status" value="1"/>
</dbReference>
<protein>
    <submittedName>
        <fullName evidence="4">Acyltransferase</fullName>
        <ecNumber evidence="4">2.3.-.-</ecNumber>
    </submittedName>
</protein>
<feature type="transmembrane region" description="Helical" evidence="2">
    <location>
        <begin position="296"/>
        <end position="317"/>
    </location>
</feature>
<feature type="transmembrane region" description="Helical" evidence="2">
    <location>
        <begin position="242"/>
        <end position="260"/>
    </location>
</feature>
<keyword evidence="4" id="KW-0012">Acyltransferase</keyword>
<feature type="transmembrane region" description="Helical" evidence="2">
    <location>
        <begin position="208"/>
        <end position="230"/>
    </location>
</feature>
<feature type="domain" description="Acyltransferase 3" evidence="3">
    <location>
        <begin position="14"/>
        <end position="351"/>
    </location>
</feature>
<proteinExistence type="predicted"/>
<sequence length="409" mass="44971">MTGENTAPRPRLTSLTGVRFFAAFLVFLFHVAIMKPFADQGVSEGLFTVFSKTGWVGVSFFFVLSGFILTWSARPSDTVGAFWRRRLVKVFPNHLVMYAVTMALYAAATVTGTTAVLNLLLLQSWVPEESVYFSVDNPSWSLGCELFFYLLFPLLHRWIGRIGARRLWWCAGALIAAVIALPAVVTALLPAEPSMMMPDKSGPALGFWLVYVFPLTRVLDFVLGIVMARIALEGRWIGIRPLPLIALFALCYAGSLYLPALYALNAATVVPLALLIPALAHLDVEDRKTWLRGRTLTLLGEISFAFYLVHWPVLVYGRRLLGEQRQFSLPVGAALIALCVVLGLALAWLLYVGVERPAMRRWAKARRRPDPTRTASGGTPPARPAAAVPPQPGPHDDVPAPPAPARPAR</sequence>
<keyword evidence="4" id="KW-0808">Transferase</keyword>
<dbReference type="InterPro" id="IPR002656">
    <property type="entry name" value="Acyl_transf_3_dom"/>
</dbReference>
<dbReference type="Pfam" id="PF01757">
    <property type="entry name" value="Acyl_transf_3"/>
    <property type="match status" value="1"/>
</dbReference>
<organism evidence="4 5">
    <name type="scientific">Streptomyces roseolus</name>
    <dbReference type="NCBI Taxonomy" id="67358"/>
    <lineage>
        <taxon>Bacteria</taxon>
        <taxon>Bacillati</taxon>
        <taxon>Actinomycetota</taxon>
        <taxon>Actinomycetes</taxon>
        <taxon>Kitasatosporales</taxon>
        <taxon>Streptomycetaceae</taxon>
        <taxon>Streptomyces</taxon>
    </lineage>
</organism>
<accession>A0ABU4K1H5</accession>
<keyword evidence="2" id="KW-0812">Transmembrane</keyword>
<evidence type="ECO:0000256" key="1">
    <source>
        <dbReference type="SAM" id="MobiDB-lite"/>
    </source>
</evidence>
<comment type="caution">
    <text evidence="4">The sequence shown here is derived from an EMBL/GenBank/DDBJ whole genome shotgun (WGS) entry which is preliminary data.</text>
</comment>
<feature type="transmembrane region" description="Helical" evidence="2">
    <location>
        <begin position="12"/>
        <end position="33"/>
    </location>
</feature>
<feature type="transmembrane region" description="Helical" evidence="2">
    <location>
        <begin position="137"/>
        <end position="155"/>
    </location>
</feature>
<feature type="region of interest" description="Disordered" evidence="1">
    <location>
        <begin position="363"/>
        <end position="409"/>
    </location>
</feature>
<evidence type="ECO:0000313" key="4">
    <source>
        <dbReference type="EMBL" id="MDX2291607.1"/>
    </source>
</evidence>
<dbReference type="Proteomes" id="UP001278571">
    <property type="component" value="Unassembled WGS sequence"/>
</dbReference>
<dbReference type="InterPro" id="IPR050879">
    <property type="entry name" value="Acyltransferase_3"/>
</dbReference>
<dbReference type="PANTHER" id="PTHR23028:SF53">
    <property type="entry name" value="ACYL_TRANSF_3 DOMAIN-CONTAINING PROTEIN"/>
    <property type="match status" value="1"/>
</dbReference>
<dbReference type="RefSeq" id="WP_319008152.1">
    <property type="nucleotide sequence ID" value="NZ_JAWJZF010000237.1"/>
</dbReference>
<dbReference type="EMBL" id="JAWJZF010000237">
    <property type="protein sequence ID" value="MDX2291607.1"/>
    <property type="molecule type" value="Genomic_DNA"/>
</dbReference>
<feature type="transmembrane region" description="Helical" evidence="2">
    <location>
        <begin position="266"/>
        <end position="284"/>
    </location>
</feature>
<evidence type="ECO:0000259" key="3">
    <source>
        <dbReference type="Pfam" id="PF01757"/>
    </source>
</evidence>
<gene>
    <name evidence="4" type="ORF">R2363_05395</name>
</gene>
<evidence type="ECO:0000313" key="5">
    <source>
        <dbReference type="Proteomes" id="UP001278571"/>
    </source>
</evidence>
<feature type="transmembrane region" description="Helical" evidence="2">
    <location>
        <begin position="329"/>
        <end position="354"/>
    </location>
</feature>
<feature type="transmembrane region" description="Helical" evidence="2">
    <location>
        <begin position="53"/>
        <end position="74"/>
    </location>
</feature>
<keyword evidence="2" id="KW-1133">Transmembrane helix</keyword>
<reference evidence="4 5" key="1">
    <citation type="submission" date="2023-10" db="EMBL/GenBank/DDBJ databases">
        <authorList>
            <person name="Wang X.X."/>
        </authorList>
    </citation>
    <scope>NUCLEOTIDE SEQUENCE [LARGE SCALE GENOMIC DNA]</scope>
    <source>
        <strain evidence="4 5">NBRC 12816</strain>
    </source>
</reference>
<evidence type="ECO:0000256" key="2">
    <source>
        <dbReference type="SAM" id="Phobius"/>
    </source>
</evidence>